<sequence>MSRISRRSLLTSGAAAGVLAASGMSVNAAPRSGGALSVALAGATPNDSWDARTHSGLFMQVAAHGAVFDCLTEIGPDGALRGELAESWEASSDARVWTVNLRKGVVFHNGKKFGARDVVESLALHRGVLNTSPAAPLLAPLAEIKVITDHQIQFILGSSNPDFPYLLADHHLIIYPSGMIELAMVQGIGTGLYQVEHFEPGKRLLARRVSEHYKGNSSGFFGEITLLNEAAANARTEMLETGVVDVISQLSAHTARESVENRRVKLHRAQGNQYISMSLSSDIRPDQKNDLMRALRVGINRQGLVDEVLLGYGRVAQDTPIGPQNQYFARDIQSSTYDPDQARFFLRKHGLDEMNTGALSLPVHDRNARALSSQGVCTNVELGHSSGRIIEDWALSTFATKAGVCGLDSSVSTLISAARSEMDSWRRRTLYQDIQVVMQETGPMAIPVFADHLFASRQTVMQPSTIGNMRTLDNARIAERWWHA</sequence>
<name>A0A2P8F8G1_9RHOB</name>
<dbReference type="GO" id="GO:0015833">
    <property type="term" value="P:peptide transport"/>
    <property type="evidence" value="ECO:0007669"/>
    <property type="project" value="TreeGrafter"/>
</dbReference>
<dbReference type="Pfam" id="PF00496">
    <property type="entry name" value="SBP_bac_5"/>
    <property type="match status" value="1"/>
</dbReference>
<feature type="domain" description="Solute-binding protein family 5" evidence="6">
    <location>
        <begin position="81"/>
        <end position="357"/>
    </location>
</feature>
<dbReference type="PANTHER" id="PTHR30290">
    <property type="entry name" value="PERIPLASMIC BINDING COMPONENT OF ABC TRANSPORTER"/>
    <property type="match status" value="1"/>
</dbReference>
<dbReference type="GO" id="GO:0030288">
    <property type="term" value="C:outer membrane-bounded periplasmic space"/>
    <property type="evidence" value="ECO:0007669"/>
    <property type="project" value="UniProtKB-ARBA"/>
</dbReference>
<dbReference type="EMBL" id="PYGJ01000013">
    <property type="protein sequence ID" value="PSL17999.1"/>
    <property type="molecule type" value="Genomic_DNA"/>
</dbReference>
<comment type="caution">
    <text evidence="7">The sequence shown here is derived from an EMBL/GenBank/DDBJ whole genome shotgun (WGS) entry which is preliminary data.</text>
</comment>
<dbReference type="SUPFAM" id="SSF53850">
    <property type="entry name" value="Periplasmic binding protein-like II"/>
    <property type="match status" value="1"/>
</dbReference>
<evidence type="ECO:0000259" key="6">
    <source>
        <dbReference type="Pfam" id="PF00496"/>
    </source>
</evidence>
<dbReference type="InterPro" id="IPR000914">
    <property type="entry name" value="SBP_5_dom"/>
</dbReference>
<dbReference type="GO" id="GO:1904680">
    <property type="term" value="F:peptide transmembrane transporter activity"/>
    <property type="evidence" value="ECO:0007669"/>
    <property type="project" value="TreeGrafter"/>
</dbReference>
<dbReference type="InterPro" id="IPR039424">
    <property type="entry name" value="SBP_5"/>
</dbReference>
<organism evidence="7 8">
    <name type="scientific">Shimia abyssi</name>
    <dbReference type="NCBI Taxonomy" id="1662395"/>
    <lineage>
        <taxon>Bacteria</taxon>
        <taxon>Pseudomonadati</taxon>
        <taxon>Pseudomonadota</taxon>
        <taxon>Alphaproteobacteria</taxon>
        <taxon>Rhodobacterales</taxon>
        <taxon>Roseobacteraceae</taxon>
    </lineage>
</organism>
<proteinExistence type="inferred from homology"/>
<protein>
    <submittedName>
        <fullName evidence="7">Peptide/nickel transport system substrate-binding protein</fullName>
    </submittedName>
</protein>
<evidence type="ECO:0000256" key="3">
    <source>
        <dbReference type="ARBA" id="ARBA00022448"/>
    </source>
</evidence>
<gene>
    <name evidence="7" type="ORF">CLV88_11370</name>
</gene>
<comment type="similarity">
    <text evidence="2">Belongs to the bacterial solute-binding protein 5 family.</text>
</comment>
<dbReference type="InterPro" id="IPR006311">
    <property type="entry name" value="TAT_signal"/>
</dbReference>
<keyword evidence="8" id="KW-1185">Reference proteome</keyword>
<comment type="subcellular location">
    <subcellularLocation>
        <location evidence="1">Periplasm</location>
    </subcellularLocation>
</comment>
<dbReference type="AlphaFoldDB" id="A0A2P8F8G1"/>
<dbReference type="Gene3D" id="3.40.190.10">
    <property type="entry name" value="Periplasmic binding protein-like II"/>
    <property type="match status" value="1"/>
</dbReference>
<dbReference type="GO" id="GO:0043190">
    <property type="term" value="C:ATP-binding cassette (ABC) transporter complex"/>
    <property type="evidence" value="ECO:0007669"/>
    <property type="project" value="InterPro"/>
</dbReference>
<dbReference type="PROSITE" id="PS51318">
    <property type="entry name" value="TAT"/>
    <property type="match status" value="1"/>
</dbReference>
<dbReference type="PANTHER" id="PTHR30290:SF9">
    <property type="entry name" value="OLIGOPEPTIDE-BINDING PROTEIN APPA"/>
    <property type="match status" value="1"/>
</dbReference>
<evidence type="ECO:0000313" key="7">
    <source>
        <dbReference type="EMBL" id="PSL17999.1"/>
    </source>
</evidence>
<dbReference type="OrthoDB" id="9803988at2"/>
<evidence type="ECO:0000256" key="1">
    <source>
        <dbReference type="ARBA" id="ARBA00004418"/>
    </source>
</evidence>
<dbReference type="InterPro" id="IPR030678">
    <property type="entry name" value="Peptide/Ni-bd"/>
</dbReference>
<feature type="chain" id="PRO_5015116869" evidence="5">
    <location>
        <begin position="29"/>
        <end position="484"/>
    </location>
</feature>
<accession>A0A2P8F8G1</accession>
<evidence type="ECO:0000256" key="4">
    <source>
        <dbReference type="ARBA" id="ARBA00022729"/>
    </source>
</evidence>
<evidence type="ECO:0000256" key="2">
    <source>
        <dbReference type="ARBA" id="ARBA00005695"/>
    </source>
</evidence>
<dbReference type="RefSeq" id="WP_106609610.1">
    <property type="nucleotide sequence ID" value="NZ_PYGJ01000013.1"/>
</dbReference>
<keyword evidence="3" id="KW-0813">Transport</keyword>
<feature type="signal peptide" evidence="5">
    <location>
        <begin position="1"/>
        <end position="28"/>
    </location>
</feature>
<dbReference type="PIRSF" id="PIRSF002741">
    <property type="entry name" value="MppA"/>
    <property type="match status" value="1"/>
</dbReference>
<dbReference type="Gene3D" id="3.10.105.10">
    <property type="entry name" value="Dipeptide-binding Protein, Domain 3"/>
    <property type="match status" value="1"/>
</dbReference>
<evidence type="ECO:0000256" key="5">
    <source>
        <dbReference type="SAM" id="SignalP"/>
    </source>
</evidence>
<dbReference type="Proteomes" id="UP000240418">
    <property type="component" value="Unassembled WGS sequence"/>
</dbReference>
<reference evidence="7 8" key="1">
    <citation type="submission" date="2018-03" db="EMBL/GenBank/DDBJ databases">
        <title>Genomic Encyclopedia of Archaeal and Bacterial Type Strains, Phase II (KMG-II): from individual species to whole genera.</title>
        <authorList>
            <person name="Goeker M."/>
        </authorList>
    </citation>
    <scope>NUCLEOTIDE SEQUENCE [LARGE SCALE GENOMIC DNA]</scope>
    <source>
        <strain evidence="7 8">DSM 100673</strain>
    </source>
</reference>
<keyword evidence="4 5" id="KW-0732">Signal</keyword>
<evidence type="ECO:0000313" key="8">
    <source>
        <dbReference type="Proteomes" id="UP000240418"/>
    </source>
</evidence>